<feature type="active site" evidence="7">
    <location>
        <position position="400"/>
    </location>
</feature>
<dbReference type="PROSITE" id="PS00174">
    <property type="entry name" value="P_GLUCOSE_ISOMERASE_2"/>
    <property type="match status" value="1"/>
</dbReference>
<dbReference type="EMBL" id="NHRY01000083">
    <property type="protein sequence ID" value="PPQ34925.1"/>
    <property type="molecule type" value="Genomic_DNA"/>
</dbReference>
<name>A0A2S6NJC6_RHOGL</name>
<comment type="catalytic activity">
    <reaction evidence="6 7 8">
        <text>alpha-D-glucose 6-phosphate = beta-D-fructose 6-phosphate</text>
        <dbReference type="Rhea" id="RHEA:11816"/>
        <dbReference type="ChEBI" id="CHEBI:57634"/>
        <dbReference type="ChEBI" id="CHEBI:58225"/>
        <dbReference type="EC" id="5.3.1.9"/>
    </reaction>
</comment>
<dbReference type="InterPro" id="IPR035476">
    <property type="entry name" value="SIS_PGI_1"/>
</dbReference>
<dbReference type="GO" id="GO:0051156">
    <property type="term" value="P:glucose 6-phosphate metabolic process"/>
    <property type="evidence" value="ECO:0007669"/>
    <property type="project" value="TreeGrafter"/>
</dbReference>
<dbReference type="PROSITE" id="PS51463">
    <property type="entry name" value="P_GLUCOSE_ISOMERASE_3"/>
    <property type="match status" value="1"/>
</dbReference>
<dbReference type="Pfam" id="PF00342">
    <property type="entry name" value="PGI"/>
    <property type="match status" value="1"/>
</dbReference>
<dbReference type="GO" id="GO:0006094">
    <property type="term" value="P:gluconeogenesis"/>
    <property type="evidence" value="ECO:0007669"/>
    <property type="project" value="UniProtKB-UniRule"/>
</dbReference>
<reference evidence="9 10" key="1">
    <citation type="journal article" date="2018" name="Arch. Microbiol.">
        <title>New insights into the metabolic potential of the phototrophic purple bacterium Rhodopila globiformis DSM 161(T) from its draft genome sequence and evidence for a vanadium-dependent nitrogenase.</title>
        <authorList>
            <person name="Imhoff J.F."/>
            <person name="Rahn T."/>
            <person name="Kunzel S."/>
            <person name="Neulinger S.C."/>
        </authorList>
    </citation>
    <scope>NUCLEOTIDE SEQUENCE [LARGE SCALE GENOMIC DNA]</scope>
    <source>
        <strain evidence="9 10">DSM 161</strain>
    </source>
</reference>
<keyword evidence="4 7" id="KW-0324">Glycolysis</keyword>
<dbReference type="Proteomes" id="UP000239724">
    <property type="component" value="Unassembled WGS sequence"/>
</dbReference>
<comment type="function">
    <text evidence="7">Catalyzes the reversible isomerization of glucose-6-phosphate to fructose-6-phosphate.</text>
</comment>
<dbReference type="PANTHER" id="PTHR11469">
    <property type="entry name" value="GLUCOSE-6-PHOSPHATE ISOMERASE"/>
    <property type="match status" value="1"/>
</dbReference>
<dbReference type="SUPFAM" id="SSF53697">
    <property type="entry name" value="SIS domain"/>
    <property type="match status" value="1"/>
</dbReference>
<dbReference type="InterPro" id="IPR046348">
    <property type="entry name" value="SIS_dom_sf"/>
</dbReference>
<comment type="pathway">
    <text evidence="7">Carbohydrate biosynthesis; gluconeogenesis.</text>
</comment>
<dbReference type="InterPro" id="IPR023096">
    <property type="entry name" value="G6P_Isomerase_C"/>
</dbReference>
<dbReference type="InterPro" id="IPR001672">
    <property type="entry name" value="G6P_Isomerase"/>
</dbReference>
<dbReference type="GO" id="GO:0048029">
    <property type="term" value="F:monosaccharide binding"/>
    <property type="evidence" value="ECO:0007669"/>
    <property type="project" value="TreeGrafter"/>
</dbReference>
<comment type="caution">
    <text evidence="9">The sequence shown here is derived from an EMBL/GenBank/DDBJ whole genome shotgun (WGS) entry which is preliminary data.</text>
</comment>
<dbReference type="InterPro" id="IPR035482">
    <property type="entry name" value="SIS_PGI_2"/>
</dbReference>
<dbReference type="OrthoDB" id="140919at2"/>
<evidence type="ECO:0000256" key="7">
    <source>
        <dbReference type="HAMAP-Rule" id="MF_00473"/>
    </source>
</evidence>
<dbReference type="GO" id="GO:0097367">
    <property type="term" value="F:carbohydrate derivative binding"/>
    <property type="evidence" value="ECO:0007669"/>
    <property type="project" value="InterPro"/>
</dbReference>
<dbReference type="PROSITE" id="PS00765">
    <property type="entry name" value="P_GLUCOSE_ISOMERASE_1"/>
    <property type="match status" value="1"/>
</dbReference>
<keyword evidence="10" id="KW-1185">Reference proteome</keyword>
<dbReference type="InterPro" id="IPR018189">
    <property type="entry name" value="Phosphoglucose_isomerase_CS"/>
</dbReference>
<dbReference type="PANTHER" id="PTHR11469:SF1">
    <property type="entry name" value="GLUCOSE-6-PHOSPHATE ISOMERASE"/>
    <property type="match status" value="1"/>
</dbReference>
<dbReference type="Gene3D" id="1.10.1390.10">
    <property type="match status" value="1"/>
</dbReference>
<evidence type="ECO:0000256" key="8">
    <source>
        <dbReference type="RuleBase" id="RU000612"/>
    </source>
</evidence>
<evidence type="ECO:0000256" key="3">
    <source>
        <dbReference type="ARBA" id="ARBA00022432"/>
    </source>
</evidence>
<dbReference type="GO" id="GO:0006096">
    <property type="term" value="P:glycolytic process"/>
    <property type="evidence" value="ECO:0007669"/>
    <property type="project" value="UniProtKB-UniRule"/>
</dbReference>
<comment type="similarity">
    <text evidence="2 7 8">Belongs to the GPI family.</text>
</comment>
<comment type="pathway">
    <text evidence="1 7 8">Carbohydrate degradation; glycolysis; D-glyceraldehyde 3-phosphate and glycerone phosphate from D-glucose: step 2/4.</text>
</comment>
<sequence length="578" mass="61986">MHPPAYTPAMTQPPPTARHAAFARLKALADRPDGRRITPLFAADPGRAARFTAQLDDLSLDLSKTAIDEAALDALFALAEAADLDGFRRRLFAGDAINQTERRAVMHMALRAPADAGLRAMTAHGAEDAAAFAAAERDRMRRLVDSVHAGDARGATGQRFTDVLAIGIGGSDLGPRVATEALTIGRRDQTLNAHFLSNVDGNAFLEATRGLDPARTLVVVASKTFTTQETSMNAAAARAWIVTALGETAVAAHFAAASTNRTAVAAFGIEPSRVFAFQDWVGGRYSLWSPVGLVIPLAVGWKKFQSMLDGAWAMDCHFRDAPLRQNLPVLLGLAGIWHTNALGCASHCILAYDERLRRLPAHLQQVEMESNGKHVMLSGEPVGWDTCPALFGEPGTNAQHSFMQLVHQGSRVVPVDFILAADPGPDRPEAHRPEAHRALAANAFAQAEALMRGRPEAEIRAEMAARGASLADIDAIAPHRVAAGERPSTTILFRALDPFSLGRLIALYEHKVAVQGCLWGIDSFDQWGVELGKQLAGGILPELTPAAERQGLSAGPRREHDSSTTALIDRFLSLRGET</sequence>
<evidence type="ECO:0000256" key="4">
    <source>
        <dbReference type="ARBA" id="ARBA00023152"/>
    </source>
</evidence>
<dbReference type="NCBIfam" id="NF001211">
    <property type="entry name" value="PRK00179.1"/>
    <property type="match status" value="1"/>
</dbReference>
<protein>
    <recommendedName>
        <fullName evidence="7">Glucose-6-phosphate isomerase</fullName>
        <shortName evidence="7">GPI</shortName>
        <ecNumber evidence="7">5.3.1.9</ecNumber>
    </recommendedName>
    <alternativeName>
        <fullName evidence="7">Phosphoglucose isomerase</fullName>
        <shortName evidence="7">PGI</shortName>
    </alternativeName>
    <alternativeName>
        <fullName evidence="7">Phosphohexose isomerase</fullName>
        <shortName evidence="7">PHI</shortName>
    </alternativeName>
</protein>
<evidence type="ECO:0000313" key="9">
    <source>
        <dbReference type="EMBL" id="PPQ34925.1"/>
    </source>
</evidence>
<dbReference type="PRINTS" id="PR00662">
    <property type="entry name" value="G6PISOMERASE"/>
</dbReference>
<evidence type="ECO:0000313" key="10">
    <source>
        <dbReference type="Proteomes" id="UP000239724"/>
    </source>
</evidence>
<dbReference type="AlphaFoldDB" id="A0A2S6NJC6"/>
<dbReference type="GO" id="GO:0005829">
    <property type="term" value="C:cytosol"/>
    <property type="evidence" value="ECO:0007669"/>
    <property type="project" value="TreeGrafter"/>
</dbReference>
<keyword evidence="5 7" id="KW-0413">Isomerase</keyword>
<comment type="subcellular location">
    <subcellularLocation>
        <location evidence="7">Cytoplasm</location>
    </subcellularLocation>
</comment>
<dbReference type="HAMAP" id="MF_00473">
    <property type="entry name" value="G6P_isomerase"/>
    <property type="match status" value="1"/>
</dbReference>
<dbReference type="GO" id="GO:0004347">
    <property type="term" value="F:glucose-6-phosphate isomerase activity"/>
    <property type="evidence" value="ECO:0007669"/>
    <property type="project" value="UniProtKB-UniRule"/>
</dbReference>
<keyword evidence="7" id="KW-0963">Cytoplasm</keyword>
<evidence type="ECO:0000256" key="2">
    <source>
        <dbReference type="ARBA" id="ARBA00006604"/>
    </source>
</evidence>
<keyword evidence="3 7" id="KW-0312">Gluconeogenesis</keyword>
<evidence type="ECO:0000256" key="5">
    <source>
        <dbReference type="ARBA" id="ARBA00023235"/>
    </source>
</evidence>
<dbReference type="Gene3D" id="3.40.50.10490">
    <property type="entry name" value="Glucose-6-phosphate isomerase like protein, domain 1"/>
    <property type="match status" value="2"/>
</dbReference>
<dbReference type="CDD" id="cd05016">
    <property type="entry name" value="SIS_PGI_2"/>
    <property type="match status" value="1"/>
</dbReference>
<gene>
    <name evidence="7" type="primary">pgi</name>
    <name evidence="9" type="ORF">CCS01_09250</name>
</gene>
<accession>A0A2S6NJC6</accession>
<dbReference type="UniPathway" id="UPA00138"/>
<organism evidence="9 10">
    <name type="scientific">Rhodopila globiformis</name>
    <name type="common">Rhodopseudomonas globiformis</name>
    <dbReference type="NCBI Taxonomy" id="1071"/>
    <lineage>
        <taxon>Bacteria</taxon>
        <taxon>Pseudomonadati</taxon>
        <taxon>Pseudomonadota</taxon>
        <taxon>Alphaproteobacteria</taxon>
        <taxon>Acetobacterales</taxon>
        <taxon>Acetobacteraceae</taxon>
        <taxon>Rhodopila</taxon>
    </lineage>
</organism>
<dbReference type="UniPathway" id="UPA00109">
    <property type="reaction ID" value="UER00181"/>
</dbReference>
<evidence type="ECO:0000256" key="1">
    <source>
        <dbReference type="ARBA" id="ARBA00004926"/>
    </source>
</evidence>
<evidence type="ECO:0000256" key="6">
    <source>
        <dbReference type="ARBA" id="ARBA00029321"/>
    </source>
</evidence>
<dbReference type="CDD" id="cd05015">
    <property type="entry name" value="SIS_PGI_1"/>
    <property type="match status" value="1"/>
</dbReference>
<feature type="active site" description="Proton donor" evidence="7">
    <location>
        <position position="369"/>
    </location>
</feature>
<dbReference type="EC" id="5.3.1.9" evidence="7"/>
<proteinExistence type="inferred from homology"/>
<feature type="active site" evidence="7">
    <location>
        <position position="533"/>
    </location>
</feature>